<gene>
    <name evidence="2" type="ORF">SAMN05660991_03722</name>
</gene>
<dbReference type="RefSeq" id="WP_091946980.1">
    <property type="nucleotide sequence ID" value="NZ_FOEE01000013.1"/>
</dbReference>
<feature type="compositionally biased region" description="Basic and acidic residues" evidence="1">
    <location>
        <begin position="1"/>
        <end position="12"/>
    </location>
</feature>
<evidence type="ECO:0000313" key="3">
    <source>
        <dbReference type="Proteomes" id="UP000198960"/>
    </source>
</evidence>
<dbReference type="Proteomes" id="UP000198960">
    <property type="component" value="Unassembled WGS sequence"/>
</dbReference>
<protein>
    <submittedName>
        <fullName evidence="2">Uncharacterized protein</fullName>
    </submittedName>
</protein>
<accession>A0A1H8VRQ6</accession>
<proteinExistence type="predicted"/>
<dbReference type="OrthoDB" id="9875511at2"/>
<organism evidence="2 3">
    <name type="scientific">Trujillonella endophytica</name>
    <dbReference type="NCBI Taxonomy" id="673521"/>
    <lineage>
        <taxon>Bacteria</taxon>
        <taxon>Bacillati</taxon>
        <taxon>Actinomycetota</taxon>
        <taxon>Actinomycetes</taxon>
        <taxon>Geodermatophilales</taxon>
        <taxon>Geodermatophilaceae</taxon>
        <taxon>Trujillonella</taxon>
    </lineage>
</organism>
<dbReference type="STRING" id="673521.SAMN05660991_03722"/>
<keyword evidence="3" id="KW-1185">Reference proteome</keyword>
<dbReference type="EMBL" id="FOEE01000013">
    <property type="protein sequence ID" value="SEP17628.1"/>
    <property type="molecule type" value="Genomic_DNA"/>
</dbReference>
<evidence type="ECO:0000256" key="1">
    <source>
        <dbReference type="SAM" id="MobiDB-lite"/>
    </source>
</evidence>
<evidence type="ECO:0000313" key="2">
    <source>
        <dbReference type="EMBL" id="SEP17628.1"/>
    </source>
</evidence>
<dbReference type="AlphaFoldDB" id="A0A1H8VRQ6"/>
<reference evidence="3" key="1">
    <citation type="submission" date="2016-10" db="EMBL/GenBank/DDBJ databases">
        <authorList>
            <person name="Varghese N."/>
            <person name="Submissions S."/>
        </authorList>
    </citation>
    <scope>NUCLEOTIDE SEQUENCE [LARGE SCALE GENOMIC DNA]</scope>
    <source>
        <strain evidence="3">DSM 45413</strain>
    </source>
</reference>
<sequence length="107" mass="11853">MSDAAERERDPGETDAGETDPYVLNEEVTVVVVTTDDGDRYVLRDTPTHRAEMAALHGPDSEEATQLDESVQLTEDLRSVRLGIGVVSLWDYTGHREGPVEDRRGAR</sequence>
<feature type="region of interest" description="Disordered" evidence="1">
    <location>
        <begin position="1"/>
        <end position="22"/>
    </location>
</feature>
<name>A0A1H8VRQ6_9ACTN</name>